<reference evidence="2" key="1">
    <citation type="submission" date="2021-01" db="EMBL/GenBank/DDBJ databases">
        <title>Whole genome shotgun sequence of Actinoplanes tereljensis NBRC 105297.</title>
        <authorList>
            <person name="Komaki H."/>
            <person name="Tamura T."/>
        </authorList>
    </citation>
    <scope>NUCLEOTIDE SEQUENCE</scope>
    <source>
        <strain evidence="2">NBRC 105297</strain>
    </source>
</reference>
<gene>
    <name evidence="2" type="primary">yegL</name>
    <name evidence="2" type="ORF">Ate02nite_94020</name>
</gene>
<dbReference type="PROSITE" id="PS50234">
    <property type="entry name" value="VWFA"/>
    <property type="match status" value="1"/>
</dbReference>
<dbReference type="InterPro" id="IPR002035">
    <property type="entry name" value="VWF_A"/>
</dbReference>
<dbReference type="SUPFAM" id="SSF53300">
    <property type="entry name" value="vWA-like"/>
    <property type="match status" value="1"/>
</dbReference>
<feature type="domain" description="VWFA" evidence="1">
    <location>
        <begin position="17"/>
        <end position="200"/>
    </location>
</feature>
<keyword evidence="3" id="KW-1185">Reference proteome</keyword>
<sequence>MDFAPRVKEDNPDPRIACALLLDTSYSMSGSPMEELNAGFQLFCQEVHDDDLTAKRAEIAVITFGGMARVEIPFTEGRDLQPKPLQPSGNTPMGAAIDLGLNQIEARKTEYKAAGLEYYRPWLFVLSDGEPTDGPVFTAAVQRLRAVEAARGVTVFGIGVGSQVNMSALGQLSGERTPIRLQGVSFREFFSWLSRSLSSASSSNAFGSSDSSAVDQQIPLPSPAGWAAV</sequence>
<evidence type="ECO:0000313" key="3">
    <source>
        <dbReference type="Proteomes" id="UP000623608"/>
    </source>
</evidence>
<dbReference type="SMART" id="SM00327">
    <property type="entry name" value="VWA"/>
    <property type="match status" value="1"/>
</dbReference>
<comment type="caution">
    <text evidence="2">The sequence shown here is derived from an EMBL/GenBank/DDBJ whole genome shotgun (WGS) entry which is preliminary data.</text>
</comment>
<dbReference type="AlphaFoldDB" id="A0A919NZU6"/>
<name>A0A919NZU6_9ACTN</name>
<dbReference type="Gene3D" id="3.40.50.410">
    <property type="entry name" value="von Willebrand factor, type A domain"/>
    <property type="match status" value="1"/>
</dbReference>
<protein>
    <recommendedName>
        <fullName evidence="1">VWFA domain-containing protein</fullName>
    </recommendedName>
</protein>
<organism evidence="2 3">
    <name type="scientific">Paractinoplanes tereljensis</name>
    <dbReference type="NCBI Taxonomy" id="571912"/>
    <lineage>
        <taxon>Bacteria</taxon>
        <taxon>Bacillati</taxon>
        <taxon>Actinomycetota</taxon>
        <taxon>Actinomycetes</taxon>
        <taxon>Micromonosporales</taxon>
        <taxon>Micromonosporaceae</taxon>
        <taxon>Paractinoplanes</taxon>
    </lineage>
</organism>
<dbReference type="Proteomes" id="UP000623608">
    <property type="component" value="Unassembled WGS sequence"/>
</dbReference>
<dbReference type="Pfam" id="PF00092">
    <property type="entry name" value="VWA"/>
    <property type="match status" value="1"/>
</dbReference>
<proteinExistence type="predicted"/>
<dbReference type="PIRSF" id="PIRSF020634">
    <property type="entry name" value="TerY_vWA"/>
    <property type="match status" value="1"/>
</dbReference>
<evidence type="ECO:0000313" key="2">
    <source>
        <dbReference type="EMBL" id="GIF26672.1"/>
    </source>
</evidence>
<dbReference type="InterPro" id="IPR011392">
    <property type="entry name" value="Tellurite-R_TerY"/>
</dbReference>
<dbReference type="RefSeq" id="WP_203814478.1">
    <property type="nucleotide sequence ID" value="NZ_BOMY01000063.1"/>
</dbReference>
<dbReference type="EMBL" id="BOMY01000063">
    <property type="protein sequence ID" value="GIF26672.1"/>
    <property type="molecule type" value="Genomic_DNA"/>
</dbReference>
<accession>A0A919NZU6</accession>
<evidence type="ECO:0000259" key="1">
    <source>
        <dbReference type="PROSITE" id="PS50234"/>
    </source>
</evidence>
<dbReference type="InterPro" id="IPR036465">
    <property type="entry name" value="vWFA_dom_sf"/>
</dbReference>